<name>A0ABQ9IF83_9NEOP</name>
<evidence type="ECO:0000256" key="1">
    <source>
        <dbReference type="SAM" id="MobiDB-lite"/>
    </source>
</evidence>
<keyword evidence="2" id="KW-1133">Transmembrane helix</keyword>
<evidence type="ECO:0000313" key="3">
    <source>
        <dbReference type="EMBL" id="KAJ8895322.1"/>
    </source>
</evidence>
<feature type="region of interest" description="Disordered" evidence="1">
    <location>
        <begin position="167"/>
        <end position="194"/>
    </location>
</feature>
<feature type="transmembrane region" description="Helical" evidence="2">
    <location>
        <begin position="99"/>
        <end position="125"/>
    </location>
</feature>
<feature type="transmembrane region" description="Helical" evidence="2">
    <location>
        <begin position="65"/>
        <end position="93"/>
    </location>
</feature>
<keyword evidence="2" id="KW-0812">Transmembrane</keyword>
<dbReference type="Proteomes" id="UP001159363">
    <property type="component" value="Chromosome 1"/>
</dbReference>
<comment type="caution">
    <text evidence="3">The sequence shown here is derived from an EMBL/GenBank/DDBJ whole genome shotgun (WGS) entry which is preliminary data.</text>
</comment>
<dbReference type="EMBL" id="JARBHB010000001">
    <property type="protein sequence ID" value="KAJ8895322.1"/>
    <property type="molecule type" value="Genomic_DNA"/>
</dbReference>
<keyword evidence="2" id="KW-0472">Membrane</keyword>
<protein>
    <submittedName>
        <fullName evidence="3">Uncharacterized protein</fullName>
    </submittedName>
</protein>
<evidence type="ECO:0000256" key="2">
    <source>
        <dbReference type="SAM" id="Phobius"/>
    </source>
</evidence>
<gene>
    <name evidence="3" type="ORF">PR048_000647</name>
</gene>
<reference evidence="3 4" key="1">
    <citation type="submission" date="2023-02" db="EMBL/GenBank/DDBJ databases">
        <title>LHISI_Scaffold_Assembly.</title>
        <authorList>
            <person name="Stuart O.P."/>
            <person name="Cleave R."/>
            <person name="Magrath M.J.L."/>
            <person name="Mikheyev A.S."/>
        </authorList>
    </citation>
    <scope>NUCLEOTIDE SEQUENCE [LARGE SCALE GENOMIC DNA]</scope>
    <source>
        <strain evidence="3">Daus_M_001</strain>
        <tissue evidence="3">Leg muscle</tissue>
    </source>
</reference>
<organism evidence="3 4">
    <name type="scientific">Dryococelus australis</name>
    <dbReference type="NCBI Taxonomy" id="614101"/>
    <lineage>
        <taxon>Eukaryota</taxon>
        <taxon>Metazoa</taxon>
        <taxon>Ecdysozoa</taxon>
        <taxon>Arthropoda</taxon>
        <taxon>Hexapoda</taxon>
        <taxon>Insecta</taxon>
        <taxon>Pterygota</taxon>
        <taxon>Neoptera</taxon>
        <taxon>Polyneoptera</taxon>
        <taxon>Phasmatodea</taxon>
        <taxon>Verophasmatodea</taxon>
        <taxon>Anareolatae</taxon>
        <taxon>Phasmatidae</taxon>
        <taxon>Eurycanthinae</taxon>
        <taxon>Dryococelus</taxon>
    </lineage>
</organism>
<keyword evidence="4" id="KW-1185">Reference proteome</keyword>
<proteinExistence type="predicted"/>
<accession>A0ABQ9IF83</accession>
<evidence type="ECO:0000313" key="4">
    <source>
        <dbReference type="Proteomes" id="UP001159363"/>
    </source>
</evidence>
<sequence length="478" mass="51984">MQALWRHIDSEPTSHTALLMHCADTNPHQSSPILLTNAHQSSSIRTNLHQSPPVEQLKIDGRVGIGYGIGIVVMIAVLIVIVVMIVIVVLILIAVLNVIAMLIVIVMLWCGAVLIAIVVLSVVLIDRLRTGLDGKGAMERASSLILAEKALIPDRRSDPADLCGPSPTDTLAHCRSDHHTSRSRPPSPKSYVPIGSPTNDMQYMRSFRNSLAVREIHSCTAPVACTLAEPDYINFASYGSSPLNKTMAPFAIASRTVRPGTHGKLHGPGLSRLVLMIHGEALGVHTGTGRARHGARLKRARPGVRGRTSGVFRKLKLPTGTRLIRFIPTQCSNFLNGKYTGHTSATPEGPTVVVRLEHRHHTEAIRARNPSESLLIPACGRKRTADFAVGWRVFFGTLHFHFSFCTPQLLHIHPKFSPAGNKGRGKLEIPEKTRRPAASSGTIPICENSGGDPAGSEITEVTYIRIQCHIITATYFYG</sequence>